<dbReference type="PROSITE" id="PS51257">
    <property type="entry name" value="PROKAR_LIPOPROTEIN"/>
    <property type="match status" value="1"/>
</dbReference>
<name>A0AB39Z4A5_DROSZ</name>
<dbReference type="GeneID" id="108008839"/>
<evidence type="ECO:0000256" key="1">
    <source>
        <dbReference type="SAM" id="MobiDB-lite"/>
    </source>
</evidence>
<evidence type="ECO:0000313" key="3">
    <source>
        <dbReference type="RefSeq" id="XP_016928237.3"/>
    </source>
</evidence>
<dbReference type="Proteomes" id="UP001652628">
    <property type="component" value="Chromosome 2L"/>
</dbReference>
<dbReference type="Pfam" id="PF16008">
    <property type="entry name" value="DUF4778"/>
    <property type="match status" value="1"/>
</dbReference>
<feature type="compositionally biased region" description="Basic residues" evidence="1">
    <location>
        <begin position="452"/>
        <end position="463"/>
    </location>
</feature>
<dbReference type="RefSeq" id="XP_016928237.3">
    <property type="nucleotide sequence ID" value="XM_017072748.4"/>
</dbReference>
<gene>
    <name evidence="3" type="primary">LOC108008839</name>
</gene>
<feature type="region of interest" description="Disordered" evidence="1">
    <location>
        <begin position="427"/>
        <end position="463"/>
    </location>
</feature>
<organism evidence="2 3">
    <name type="scientific">Drosophila suzukii</name>
    <name type="common">Spotted-wing drosophila fruit fly</name>
    <dbReference type="NCBI Taxonomy" id="28584"/>
    <lineage>
        <taxon>Eukaryota</taxon>
        <taxon>Metazoa</taxon>
        <taxon>Ecdysozoa</taxon>
        <taxon>Arthropoda</taxon>
        <taxon>Hexapoda</taxon>
        <taxon>Insecta</taxon>
        <taxon>Pterygota</taxon>
        <taxon>Neoptera</taxon>
        <taxon>Endopterygota</taxon>
        <taxon>Diptera</taxon>
        <taxon>Brachycera</taxon>
        <taxon>Muscomorpha</taxon>
        <taxon>Ephydroidea</taxon>
        <taxon>Drosophilidae</taxon>
        <taxon>Drosophila</taxon>
        <taxon>Sophophora</taxon>
    </lineage>
</organism>
<evidence type="ECO:0000313" key="2">
    <source>
        <dbReference type="Proteomes" id="UP001652628"/>
    </source>
</evidence>
<sequence>MFSLRSGIFAGSLLGSGSCFQRLAPCACRSTRKPSPRKSPKKPFKLQRDNISGEQRRLLALTEMGCQCPPRSPKERWFFTNQRIILALALALNRPPDLVSEFLHSLTLQNFARIIKPPDNLGVFCKVPYVNCYACDNFMRIFDIHGNLRSRYNKDSLKMLLRLVQAVLRQDSQREPEPLDTSFGAQRGALDEDSIAKRAGIDRDSIARQNGKRRLRNSEARAAINRSDFSIGQVEPTIGDPGYVFGSSLDFSDWDAPSYTPEDWSFDDSLTSERFKRLESLLIQLNEKTYLTRDSDHLITAIRDLNLGRTVTNPPQYSHDKVIVKRISDSYYERVKASASRTLFKKRSTHHIRKRKKSPEEDSIHKAHTDKLYYGAPVPVLLHEPFDREKPWTWLRRHPHQKRLDDTGNVTEGSIRRYRRSTIEQLMQKAKERSSVSTVISTDSDPDAKSNTHPKFRKKHTRR</sequence>
<keyword evidence="2" id="KW-1185">Reference proteome</keyword>
<dbReference type="InterPro" id="IPR031958">
    <property type="entry name" value="DUF4778"/>
</dbReference>
<dbReference type="AlphaFoldDB" id="A0AB39Z4A5"/>
<reference evidence="3" key="1">
    <citation type="submission" date="2025-08" db="UniProtKB">
        <authorList>
            <consortium name="RefSeq"/>
        </authorList>
    </citation>
    <scope>IDENTIFICATION</scope>
</reference>
<protein>
    <submittedName>
        <fullName evidence="3">Uncharacterized protein</fullName>
    </submittedName>
</protein>
<proteinExistence type="predicted"/>
<accession>A0AB39Z4A5</accession>